<dbReference type="CDD" id="cd03426">
    <property type="entry name" value="NUDIX_CoAse_Nudt7"/>
    <property type="match status" value="1"/>
</dbReference>
<dbReference type="InterPro" id="IPR000086">
    <property type="entry name" value="NUDIX_hydrolase_dom"/>
</dbReference>
<dbReference type="EMBL" id="KB468124">
    <property type="protein sequence ID" value="PCH42650.1"/>
    <property type="molecule type" value="Genomic_DNA"/>
</dbReference>
<dbReference type="InterPro" id="IPR015797">
    <property type="entry name" value="NUDIX_hydrolase-like_dom_sf"/>
</dbReference>
<dbReference type="PANTHER" id="PTHR12992">
    <property type="entry name" value="NUDIX HYDROLASE"/>
    <property type="match status" value="1"/>
</dbReference>
<dbReference type="Gene3D" id="3.90.79.10">
    <property type="entry name" value="Nucleoside Triphosphate Pyrophosphohydrolase"/>
    <property type="match status" value="1"/>
</dbReference>
<keyword evidence="3" id="KW-1185">Reference proteome</keyword>
<dbReference type="AlphaFoldDB" id="A0A2H3JKD8"/>
<evidence type="ECO:0000313" key="2">
    <source>
        <dbReference type="EMBL" id="PCH42650.1"/>
    </source>
</evidence>
<dbReference type="PANTHER" id="PTHR12992:SF45">
    <property type="entry name" value="NUDIX HYDROLASE DOMAIN-CONTAINING PROTEIN"/>
    <property type="match status" value="1"/>
</dbReference>
<evidence type="ECO:0000313" key="3">
    <source>
        <dbReference type="Proteomes" id="UP000218811"/>
    </source>
</evidence>
<dbReference type="GO" id="GO:0015938">
    <property type="term" value="P:coenzyme A catabolic process"/>
    <property type="evidence" value="ECO:0007669"/>
    <property type="project" value="TreeGrafter"/>
</dbReference>
<dbReference type="PROSITE" id="PS51462">
    <property type="entry name" value="NUDIX"/>
    <property type="match status" value="1"/>
</dbReference>
<sequence length="285" mass="31074">MSNVTAVSTSSALGLLSPKSRLCIERLESHRVEQVNLSNQSRLAAVLILLYEKAGELNVLLTTRSKSLRAHPGETALPGGKVDENDANAIETAYREANEEVGLPRDCADIRTVCILRPFLSNRKVVVRPVVALLTNLNVLDQLKANEDEVERIFDHPLEALLDPGIMLKENLAEKGSADWPYAEDLHNTDDRILAFLGNISYRMHRFRSTASPVKGLTAEILMSAAEIAYERHTQFERYAPGQIVDFGGVLRVLEAVESKPEAAVAASGTSTPIGVVSSVEHPGA</sequence>
<dbReference type="OrthoDB" id="10260614at2759"/>
<organism evidence="2 3">
    <name type="scientific">Wolfiporia cocos (strain MD-104)</name>
    <name type="common">Brown rot fungus</name>
    <dbReference type="NCBI Taxonomy" id="742152"/>
    <lineage>
        <taxon>Eukaryota</taxon>
        <taxon>Fungi</taxon>
        <taxon>Dikarya</taxon>
        <taxon>Basidiomycota</taxon>
        <taxon>Agaricomycotina</taxon>
        <taxon>Agaricomycetes</taxon>
        <taxon>Polyporales</taxon>
        <taxon>Phaeolaceae</taxon>
        <taxon>Wolfiporia</taxon>
    </lineage>
</organism>
<protein>
    <recommendedName>
        <fullName evidence="1">Nudix hydrolase domain-containing protein</fullName>
    </recommendedName>
</protein>
<evidence type="ECO:0000259" key="1">
    <source>
        <dbReference type="PROSITE" id="PS51462"/>
    </source>
</evidence>
<dbReference type="InterPro" id="IPR045121">
    <property type="entry name" value="CoAse"/>
</dbReference>
<proteinExistence type="predicted"/>
<dbReference type="OMA" id="DNHRCEE"/>
<dbReference type="Proteomes" id="UP000218811">
    <property type="component" value="Unassembled WGS sequence"/>
</dbReference>
<reference evidence="2 3" key="1">
    <citation type="journal article" date="2012" name="Science">
        <title>The Paleozoic origin of enzymatic lignin decomposition reconstructed from 31 fungal genomes.</title>
        <authorList>
            <person name="Floudas D."/>
            <person name="Binder M."/>
            <person name="Riley R."/>
            <person name="Barry K."/>
            <person name="Blanchette R.A."/>
            <person name="Henrissat B."/>
            <person name="Martinez A.T."/>
            <person name="Otillar R."/>
            <person name="Spatafora J.W."/>
            <person name="Yadav J.S."/>
            <person name="Aerts A."/>
            <person name="Benoit I."/>
            <person name="Boyd A."/>
            <person name="Carlson A."/>
            <person name="Copeland A."/>
            <person name="Coutinho P.M."/>
            <person name="de Vries R.P."/>
            <person name="Ferreira P."/>
            <person name="Findley K."/>
            <person name="Foster B."/>
            <person name="Gaskell J."/>
            <person name="Glotzer D."/>
            <person name="Gorecki P."/>
            <person name="Heitman J."/>
            <person name="Hesse C."/>
            <person name="Hori C."/>
            <person name="Igarashi K."/>
            <person name="Jurgens J.A."/>
            <person name="Kallen N."/>
            <person name="Kersten P."/>
            <person name="Kohler A."/>
            <person name="Kuees U."/>
            <person name="Kumar T.K.A."/>
            <person name="Kuo A."/>
            <person name="LaButti K."/>
            <person name="Larrondo L.F."/>
            <person name="Lindquist E."/>
            <person name="Ling A."/>
            <person name="Lombard V."/>
            <person name="Lucas S."/>
            <person name="Lundell T."/>
            <person name="Martin R."/>
            <person name="McLaughlin D.J."/>
            <person name="Morgenstern I."/>
            <person name="Morin E."/>
            <person name="Murat C."/>
            <person name="Nagy L.G."/>
            <person name="Nolan M."/>
            <person name="Ohm R.A."/>
            <person name="Patyshakuliyeva A."/>
            <person name="Rokas A."/>
            <person name="Ruiz-Duenas F.J."/>
            <person name="Sabat G."/>
            <person name="Salamov A."/>
            <person name="Samejima M."/>
            <person name="Schmutz J."/>
            <person name="Slot J.C."/>
            <person name="St John F."/>
            <person name="Stenlid J."/>
            <person name="Sun H."/>
            <person name="Sun S."/>
            <person name="Syed K."/>
            <person name="Tsang A."/>
            <person name="Wiebenga A."/>
            <person name="Young D."/>
            <person name="Pisabarro A."/>
            <person name="Eastwood D.C."/>
            <person name="Martin F."/>
            <person name="Cullen D."/>
            <person name="Grigoriev I.V."/>
            <person name="Hibbett D.S."/>
        </authorList>
    </citation>
    <scope>NUCLEOTIDE SEQUENCE [LARGE SCALE GENOMIC DNA]</scope>
    <source>
        <strain evidence="2 3">MD-104</strain>
    </source>
</reference>
<dbReference type="SUPFAM" id="SSF55811">
    <property type="entry name" value="Nudix"/>
    <property type="match status" value="1"/>
</dbReference>
<feature type="domain" description="Nudix hydrolase" evidence="1">
    <location>
        <begin position="41"/>
        <end position="188"/>
    </location>
</feature>
<gene>
    <name evidence="2" type="ORF">WOLCODRAFT_163945</name>
</gene>
<dbReference type="Pfam" id="PF00293">
    <property type="entry name" value="NUDIX"/>
    <property type="match status" value="1"/>
</dbReference>
<dbReference type="STRING" id="742152.A0A2H3JKD8"/>
<name>A0A2H3JKD8_WOLCO</name>
<accession>A0A2H3JKD8</accession>
<dbReference type="GO" id="GO:0010945">
    <property type="term" value="F:coenzyme A diphosphatase activity"/>
    <property type="evidence" value="ECO:0007669"/>
    <property type="project" value="InterPro"/>
</dbReference>